<dbReference type="InterPro" id="IPR007372">
    <property type="entry name" value="Lipid/polyisoprenoid-bd_YceI"/>
</dbReference>
<sequence>MATSTWALDTHHSEIQFKVRHLVITTVTGSFNVFSGSVEAGDDFENAKISFEADVNSINTNNADRDGHLKSPDFFDAAQFPTLTFVSSSFIKEDEDEFVLVGDLTLKGLTKSVKFEVSYGGTAVDPWGNVKAGFELKGKISRQEFGLTWNALTEAGGAVVSDEIKLVANIQLVKQA</sequence>
<dbReference type="Pfam" id="PF04264">
    <property type="entry name" value="YceI"/>
    <property type="match status" value="1"/>
</dbReference>
<proteinExistence type="predicted"/>
<evidence type="ECO:0000313" key="3">
    <source>
        <dbReference type="Proteomes" id="UP000199306"/>
    </source>
</evidence>
<gene>
    <name evidence="2" type="ORF">SAMN04515674_10332</name>
</gene>
<dbReference type="EMBL" id="FOXH01000003">
    <property type="protein sequence ID" value="SFP41675.1"/>
    <property type="molecule type" value="Genomic_DNA"/>
</dbReference>
<dbReference type="Gene3D" id="2.40.128.110">
    <property type="entry name" value="Lipid/polyisoprenoid-binding, YceI-like"/>
    <property type="match status" value="1"/>
</dbReference>
<keyword evidence="3" id="KW-1185">Reference proteome</keyword>
<dbReference type="AlphaFoldDB" id="A0A1I5Q605"/>
<dbReference type="SMART" id="SM00867">
    <property type="entry name" value="YceI"/>
    <property type="match status" value="1"/>
</dbReference>
<evidence type="ECO:0000259" key="1">
    <source>
        <dbReference type="SMART" id="SM00867"/>
    </source>
</evidence>
<dbReference type="SUPFAM" id="SSF101874">
    <property type="entry name" value="YceI-like"/>
    <property type="match status" value="1"/>
</dbReference>
<dbReference type="PANTHER" id="PTHR34406">
    <property type="entry name" value="PROTEIN YCEI"/>
    <property type="match status" value="1"/>
</dbReference>
<dbReference type="RefSeq" id="WP_092013781.1">
    <property type="nucleotide sequence ID" value="NZ_FOXH01000003.1"/>
</dbReference>
<dbReference type="Proteomes" id="UP000199306">
    <property type="component" value="Unassembled WGS sequence"/>
</dbReference>
<evidence type="ECO:0000313" key="2">
    <source>
        <dbReference type="EMBL" id="SFP41675.1"/>
    </source>
</evidence>
<protein>
    <submittedName>
        <fullName evidence="2">Polyisoprenoid-binding protein YceI</fullName>
    </submittedName>
</protein>
<feature type="domain" description="Lipid/polyisoprenoid-binding YceI-like" evidence="1">
    <location>
        <begin position="5"/>
        <end position="173"/>
    </location>
</feature>
<dbReference type="PANTHER" id="PTHR34406:SF1">
    <property type="entry name" value="PROTEIN YCEI"/>
    <property type="match status" value="1"/>
</dbReference>
<dbReference type="OrthoDB" id="9811006at2"/>
<dbReference type="InterPro" id="IPR036761">
    <property type="entry name" value="TTHA0802/YceI-like_sf"/>
</dbReference>
<name>A0A1I5Q605_9BACT</name>
<organism evidence="2 3">
    <name type="scientific">Pseudarcicella hirudinis</name>
    <dbReference type="NCBI Taxonomy" id="1079859"/>
    <lineage>
        <taxon>Bacteria</taxon>
        <taxon>Pseudomonadati</taxon>
        <taxon>Bacteroidota</taxon>
        <taxon>Cytophagia</taxon>
        <taxon>Cytophagales</taxon>
        <taxon>Flectobacillaceae</taxon>
        <taxon>Pseudarcicella</taxon>
    </lineage>
</organism>
<accession>A0A1I5Q605</accession>
<reference evidence="2 3" key="1">
    <citation type="submission" date="2016-10" db="EMBL/GenBank/DDBJ databases">
        <authorList>
            <person name="de Groot N.N."/>
        </authorList>
    </citation>
    <scope>NUCLEOTIDE SEQUENCE [LARGE SCALE GENOMIC DNA]</scope>
    <source>
        <strain evidence="3">E92,LMG 26720,CCM 7988</strain>
    </source>
</reference>